<dbReference type="Pfam" id="PF16130">
    <property type="entry name" value="DUF4842"/>
    <property type="match status" value="1"/>
</dbReference>
<protein>
    <submittedName>
        <fullName evidence="3">LruC domain-containing protein</fullName>
    </submittedName>
</protein>
<evidence type="ECO:0000313" key="3">
    <source>
        <dbReference type="EMBL" id="KAA2367071.1"/>
    </source>
</evidence>
<dbReference type="Proteomes" id="UP000323567">
    <property type="component" value="Unassembled WGS sequence"/>
</dbReference>
<evidence type="ECO:0000256" key="1">
    <source>
        <dbReference type="SAM" id="MobiDB-lite"/>
    </source>
</evidence>
<name>A0A5B3G0Y8_9BACT</name>
<gene>
    <name evidence="3" type="ORF">F2Y13_12355</name>
</gene>
<dbReference type="EMBL" id="VVXK01000021">
    <property type="protein sequence ID" value="KAA2367071.1"/>
    <property type="molecule type" value="Genomic_DNA"/>
</dbReference>
<dbReference type="InterPro" id="IPR032295">
    <property type="entry name" value="DUF4842"/>
</dbReference>
<comment type="caution">
    <text evidence="3">The sequence shown here is derived from an EMBL/GenBank/DDBJ whole genome shotgun (WGS) entry which is preliminary data.</text>
</comment>
<reference evidence="3 4" key="1">
    <citation type="journal article" date="2019" name="Nat. Med.">
        <title>A library of human gut bacterial isolates paired with longitudinal multiomics data enables mechanistic microbiome research.</title>
        <authorList>
            <person name="Poyet M."/>
            <person name="Groussin M."/>
            <person name="Gibbons S.M."/>
            <person name="Avila-Pacheco J."/>
            <person name="Jiang X."/>
            <person name="Kearney S.M."/>
            <person name="Perrotta A.R."/>
            <person name="Berdy B."/>
            <person name="Zhao S."/>
            <person name="Lieberman T.D."/>
            <person name="Swanson P.K."/>
            <person name="Smith M."/>
            <person name="Roesemann S."/>
            <person name="Alexander J.E."/>
            <person name="Rich S.A."/>
            <person name="Livny J."/>
            <person name="Vlamakis H."/>
            <person name="Clish C."/>
            <person name="Bullock K."/>
            <person name="Deik A."/>
            <person name="Scott J."/>
            <person name="Pierce K.A."/>
            <person name="Xavier R.J."/>
            <person name="Alm E.J."/>
        </authorList>
    </citation>
    <scope>NUCLEOTIDE SEQUENCE [LARGE SCALE GENOMIC DNA]</scope>
    <source>
        <strain evidence="3 4">BIOML-A2</strain>
    </source>
</reference>
<dbReference type="InterPro" id="IPR031025">
    <property type="entry name" value="LruC_dom"/>
</dbReference>
<dbReference type="NCBIfam" id="TIGR04456">
    <property type="entry name" value="LruC_dom"/>
    <property type="match status" value="1"/>
</dbReference>
<dbReference type="AlphaFoldDB" id="A0A5B3G0Y8"/>
<accession>A0A5B3G0Y8</accession>
<organism evidence="3 4">
    <name type="scientific">Alistipes shahii</name>
    <dbReference type="NCBI Taxonomy" id="328814"/>
    <lineage>
        <taxon>Bacteria</taxon>
        <taxon>Pseudomonadati</taxon>
        <taxon>Bacteroidota</taxon>
        <taxon>Bacteroidia</taxon>
        <taxon>Bacteroidales</taxon>
        <taxon>Rikenellaceae</taxon>
        <taxon>Alistipes</taxon>
    </lineage>
</organism>
<sequence length="782" mass="83610">MAVAVVASSCQKDLGGSPDSPVVPGAVPADFDWKTTRNVTVSVSAPVVEGATPPYAVIRIYSSPILSAENLAARGVAKSAMPFRSAFTLPAGTENLYVQTTLPDGTKSVKMVGAHGTVAVTGASMKAAAAPKMRLAANARIGSSMPDYPKMEAPDAASFDSKAVITAIESGKSYQLGASWAFYAAPEYLIPAGAEVAGKLDLNGGFSPYQAPILYVAGKLTLSSLNIGRAKLAVLPGGEVKIGTLKIQPSAADGAAVYVFADGKLSVGKPNVSGKCIVNNGTLTVDGSLDMNNGLTVYNTATAVLTVTDEMKVSNSARIYNDGAVTVDDLKINSDGEFHNCENALLVVNDECELERNTAIYQRGRASIEEMTARGTIWVNCHTSVNELEAQGAEFNFSANAGLDAGRVEFNNTNVSMARGAIFTMEEYNADEKGGGNRFTFIGDADPRAVVLISEKAYTRKGHETYFSGAIEVVYDNDRDKDYTIRKDYLTDGAVMSASQTTIITENGCNGGKDSVNPDPEPEPDEYANVPGRTYTYCFEDNWPWLGDYDMNDVVIVSRIDRMMSKDGGKVSALTINWELRAAGTTYDIAGAVQMDKVQTSDVAGVVSSHEGFGSGAFASRGLDADSPCAVIPFFNRTEELLSASNTWKGQPAAAIRKHTTTVTFSQPVDIASVLDSEMNFFIAPKQRTSEIHMPGYAPTASGIIGKGSFLPSDPYKFFVTEGDQTKNNYMMWALMIPGEFRYPAEANDIRGVYEYFMAWASSNGAEHAEWYLESADAGRIY</sequence>
<proteinExistence type="predicted"/>
<feature type="domain" description="DUF4842" evidence="2">
    <location>
        <begin position="569"/>
        <end position="772"/>
    </location>
</feature>
<evidence type="ECO:0000313" key="4">
    <source>
        <dbReference type="Proteomes" id="UP000323567"/>
    </source>
</evidence>
<evidence type="ECO:0000259" key="2">
    <source>
        <dbReference type="Pfam" id="PF16130"/>
    </source>
</evidence>
<feature type="region of interest" description="Disordered" evidence="1">
    <location>
        <begin position="509"/>
        <end position="529"/>
    </location>
</feature>